<dbReference type="GO" id="GO:0005737">
    <property type="term" value="C:cytoplasm"/>
    <property type="evidence" value="ECO:0007669"/>
    <property type="project" value="UniProtKB-SubCell"/>
</dbReference>
<feature type="compositionally biased region" description="Basic and acidic residues" evidence="9">
    <location>
        <begin position="1828"/>
        <end position="1837"/>
    </location>
</feature>
<feature type="domain" description="Ketosynthase family 3 (KS3)" evidence="11">
    <location>
        <begin position="3710"/>
        <end position="4123"/>
    </location>
</feature>
<evidence type="ECO:0000259" key="11">
    <source>
        <dbReference type="PROSITE" id="PS52004"/>
    </source>
</evidence>
<comment type="cofactor">
    <cofactor evidence="1">
        <name>pantetheine 4'-phosphate</name>
        <dbReference type="ChEBI" id="CHEBI:47942"/>
    </cofactor>
</comment>
<dbReference type="Proteomes" id="UP000199501">
    <property type="component" value="Unassembled WGS sequence"/>
</dbReference>
<dbReference type="Gene3D" id="3.30.300.30">
    <property type="match status" value="1"/>
</dbReference>
<dbReference type="Gene3D" id="1.10.1200.10">
    <property type="entry name" value="ACP-like"/>
    <property type="match status" value="4"/>
</dbReference>
<dbReference type="InterPro" id="IPR029479">
    <property type="entry name" value="Nitroreductase"/>
</dbReference>
<dbReference type="SUPFAM" id="SSF52777">
    <property type="entry name" value="CoA-dependent acyltransferases"/>
    <property type="match status" value="4"/>
</dbReference>
<dbReference type="Pfam" id="PF08659">
    <property type="entry name" value="KR"/>
    <property type="match status" value="1"/>
</dbReference>
<dbReference type="InterPro" id="IPR036736">
    <property type="entry name" value="ACP-like_sf"/>
</dbReference>
<evidence type="ECO:0000256" key="3">
    <source>
        <dbReference type="ARBA" id="ARBA00004792"/>
    </source>
</evidence>
<evidence type="ECO:0000256" key="7">
    <source>
        <dbReference type="ARBA" id="ARBA00022679"/>
    </source>
</evidence>
<dbReference type="InterPro" id="IPR023213">
    <property type="entry name" value="CAT-like_dom_sf"/>
</dbReference>
<dbReference type="Gene3D" id="3.30.559.10">
    <property type="entry name" value="Chloramphenicol acetyltransferase-like domain"/>
    <property type="match status" value="2"/>
</dbReference>
<evidence type="ECO:0000313" key="12">
    <source>
        <dbReference type="EMBL" id="SDD61868.1"/>
    </source>
</evidence>
<feature type="region of interest" description="Disordered" evidence="9">
    <location>
        <begin position="1803"/>
        <end position="1837"/>
    </location>
</feature>
<dbReference type="Gene3D" id="3.30.70.3290">
    <property type="match status" value="1"/>
</dbReference>
<dbReference type="CDD" id="cd00833">
    <property type="entry name" value="PKS"/>
    <property type="match status" value="3"/>
</dbReference>
<dbReference type="STRING" id="1271860.SAMN05216174_11455"/>
<dbReference type="SMART" id="SM00822">
    <property type="entry name" value="PKS_KR"/>
    <property type="match status" value="1"/>
</dbReference>
<proteinExistence type="predicted"/>
<organism evidence="12 13">
    <name type="scientific">Actinokineospora iranica</name>
    <dbReference type="NCBI Taxonomy" id="1271860"/>
    <lineage>
        <taxon>Bacteria</taxon>
        <taxon>Bacillati</taxon>
        <taxon>Actinomycetota</taxon>
        <taxon>Actinomycetes</taxon>
        <taxon>Pseudonocardiales</taxon>
        <taxon>Pseudonocardiaceae</taxon>
        <taxon>Actinokineospora</taxon>
    </lineage>
</organism>
<dbReference type="InterPro" id="IPR020845">
    <property type="entry name" value="AMP-binding_CS"/>
</dbReference>
<evidence type="ECO:0000256" key="9">
    <source>
        <dbReference type="SAM" id="MobiDB-lite"/>
    </source>
</evidence>
<dbReference type="GO" id="GO:0071770">
    <property type="term" value="P:DIM/DIP cell wall layer assembly"/>
    <property type="evidence" value="ECO:0007669"/>
    <property type="project" value="TreeGrafter"/>
</dbReference>
<dbReference type="InterPro" id="IPR032821">
    <property type="entry name" value="PKS_assoc"/>
</dbReference>
<dbReference type="Gene3D" id="3.40.109.10">
    <property type="entry name" value="NADH Oxidase"/>
    <property type="match status" value="1"/>
</dbReference>
<accession>A0A1G6W7T6</accession>
<dbReference type="FunFam" id="3.40.50.12780:FF:000012">
    <property type="entry name" value="Non-ribosomal peptide synthetase"/>
    <property type="match status" value="1"/>
</dbReference>
<keyword evidence="8" id="KW-0677">Repeat</keyword>
<dbReference type="GO" id="GO:0016491">
    <property type="term" value="F:oxidoreductase activity"/>
    <property type="evidence" value="ECO:0007669"/>
    <property type="project" value="InterPro"/>
</dbReference>
<dbReference type="InterPro" id="IPR045851">
    <property type="entry name" value="AMP-bd_C_sf"/>
</dbReference>
<dbReference type="FunFam" id="3.40.50.980:FF:000001">
    <property type="entry name" value="Non-ribosomal peptide synthetase"/>
    <property type="match status" value="1"/>
</dbReference>
<evidence type="ECO:0000256" key="2">
    <source>
        <dbReference type="ARBA" id="ARBA00004496"/>
    </source>
</evidence>
<evidence type="ECO:0000256" key="1">
    <source>
        <dbReference type="ARBA" id="ARBA00001957"/>
    </source>
</evidence>
<dbReference type="InterPro" id="IPR018201">
    <property type="entry name" value="Ketoacyl_synth_AS"/>
</dbReference>
<dbReference type="SUPFAM" id="SSF51735">
    <property type="entry name" value="NAD(P)-binding Rossmann-fold domains"/>
    <property type="match status" value="2"/>
</dbReference>
<dbReference type="Pfam" id="PF13193">
    <property type="entry name" value="AMP-binding_C"/>
    <property type="match status" value="1"/>
</dbReference>
<dbReference type="InterPro" id="IPR020806">
    <property type="entry name" value="PKS_PP-bd"/>
</dbReference>
<evidence type="ECO:0000313" key="13">
    <source>
        <dbReference type="Proteomes" id="UP000199501"/>
    </source>
</evidence>
<dbReference type="GO" id="GO:0006633">
    <property type="term" value="P:fatty acid biosynthetic process"/>
    <property type="evidence" value="ECO:0007669"/>
    <property type="project" value="InterPro"/>
</dbReference>
<dbReference type="Pfam" id="PF16197">
    <property type="entry name" value="KAsynt_C_assoc"/>
    <property type="match status" value="1"/>
</dbReference>
<dbReference type="InterPro" id="IPR001242">
    <property type="entry name" value="Condensation_dom"/>
</dbReference>
<dbReference type="SMART" id="SM00823">
    <property type="entry name" value="PKS_PP"/>
    <property type="match status" value="4"/>
</dbReference>
<feature type="domain" description="Carrier" evidence="10">
    <location>
        <begin position="3614"/>
        <end position="3691"/>
    </location>
</feature>
<feature type="domain" description="Carrier" evidence="10">
    <location>
        <begin position="22"/>
        <end position="99"/>
    </location>
</feature>
<evidence type="ECO:0000259" key="10">
    <source>
        <dbReference type="PROSITE" id="PS50075"/>
    </source>
</evidence>
<dbReference type="Gene3D" id="3.40.50.980">
    <property type="match status" value="2"/>
</dbReference>
<evidence type="ECO:0000256" key="4">
    <source>
        <dbReference type="ARBA" id="ARBA00022450"/>
    </source>
</evidence>
<dbReference type="SMART" id="SM01294">
    <property type="entry name" value="PKS_PP_betabranch"/>
    <property type="match status" value="1"/>
</dbReference>
<dbReference type="InterPro" id="IPR000873">
    <property type="entry name" value="AMP-dep_synth/lig_dom"/>
</dbReference>
<dbReference type="FunFam" id="3.30.300.30:FF:000010">
    <property type="entry name" value="Enterobactin synthetase component F"/>
    <property type="match status" value="1"/>
</dbReference>
<evidence type="ECO:0000256" key="5">
    <source>
        <dbReference type="ARBA" id="ARBA00022490"/>
    </source>
</evidence>
<dbReference type="OrthoDB" id="2472181at2"/>
<dbReference type="InterPro" id="IPR036291">
    <property type="entry name" value="NAD(P)-bd_dom_sf"/>
</dbReference>
<feature type="region of interest" description="Disordered" evidence="9">
    <location>
        <begin position="3108"/>
        <end position="3129"/>
    </location>
</feature>
<dbReference type="FunFam" id="3.40.47.10:FF:000019">
    <property type="entry name" value="Polyketide synthase type I"/>
    <property type="match status" value="1"/>
</dbReference>
<dbReference type="InterPro" id="IPR010071">
    <property type="entry name" value="AA_adenyl_dom"/>
</dbReference>
<feature type="domain" description="Ketosynthase family 3 (KS3)" evidence="11">
    <location>
        <begin position="2541"/>
        <end position="2963"/>
    </location>
</feature>
<feature type="domain" description="Carrier" evidence="10">
    <location>
        <begin position="1498"/>
        <end position="1573"/>
    </location>
</feature>
<dbReference type="GO" id="GO:0004315">
    <property type="term" value="F:3-oxoacyl-[acyl-carrier-protein] synthase activity"/>
    <property type="evidence" value="ECO:0007669"/>
    <property type="project" value="InterPro"/>
</dbReference>
<keyword evidence="4" id="KW-0596">Phosphopantetheine</keyword>
<dbReference type="SMART" id="SM00825">
    <property type="entry name" value="PKS_KS"/>
    <property type="match status" value="3"/>
</dbReference>
<dbReference type="InterPro" id="IPR057326">
    <property type="entry name" value="KR_dom"/>
</dbReference>
<dbReference type="SUPFAM" id="SSF47336">
    <property type="entry name" value="ACP-like"/>
    <property type="match status" value="4"/>
</dbReference>
<reference evidence="13" key="1">
    <citation type="submission" date="2016-10" db="EMBL/GenBank/DDBJ databases">
        <authorList>
            <person name="Varghese N."/>
            <person name="Submissions S."/>
        </authorList>
    </citation>
    <scope>NUCLEOTIDE SEQUENCE [LARGE SCALE GENOMIC DNA]</scope>
    <source>
        <strain evidence="13">IBRC-M 10403</strain>
    </source>
</reference>
<keyword evidence="5" id="KW-0963">Cytoplasm</keyword>
<dbReference type="InterPro" id="IPR025110">
    <property type="entry name" value="AMP-bd_C"/>
</dbReference>
<dbReference type="Pfam" id="PF00550">
    <property type="entry name" value="PP-binding"/>
    <property type="match status" value="4"/>
</dbReference>
<dbReference type="Gene3D" id="3.30.559.30">
    <property type="entry name" value="Nonribosomal peptide synthetase, condensation domain"/>
    <property type="match status" value="2"/>
</dbReference>
<dbReference type="SUPFAM" id="SSF53901">
    <property type="entry name" value="Thiolase-like"/>
    <property type="match status" value="3"/>
</dbReference>
<dbReference type="PROSITE" id="PS52004">
    <property type="entry name" value="KS3_2"/>
    <property type="match status" value="3"/>
</dbReference>
<feature type="compositionally biased region" description="Low complexity" evidence="9">
    <location>
        <begin position="3108"/>
        <end position="3127"/>
    </location>
</feature>
<dbReference type="CDD" id="cd08953">
    <property type="entry name" value="KR_2_SDR_x"/>
    <property type="match status" value="1"/>
</dbReference>
<dbReference type="Pfam" id="PF00501">
    <property type="entry name" value="AMP-binding"/>
    <property type="match status" value="1"/>
</dbReference>
<dbReference type="Gene3D" id="1.10.1240.100">
    <property type="match status" value="1"/>
</dbReference>
<dbReference type="InterPro" id="IPR016039">
    <property type="entry name" value="Thiolase-like"/>
</dbReference>
<dbReference type="Gene3D" id="3.40.47.10">
    <property type="match status" value="3"/>
</dbReference>
<dbReference type="Pfam" id="PF22621">
    <property type="entry name" value="CurL-like_PKS_C"/>
    <property type="match status" value="1"/>
</dbReference>
<keyword evidence="7" id="KW-0808">Transferase</keyword>
<comment type="subcellular location">
    <subcellularLocation>
        <location evidence="2">Cytoplasm</location>
    </subcellularLocation>
</comment>
<dbReference type="CDD" id="cd02142">
    <property type="entry name" value="McbC_SagB-like_oxidoreductase"/>
    <property type="match status" value="1"/>
</dbReference>
<dbReference type="InterPro" id="IPR014030">
    <property type="entry name" value="Ketoacyl_synth_N"/>
</dbReference>
<dbReference type="Pfam" id="PF22336">
    <property type="entry name" value="RhiE-like_linker"/>
    <property type="match status" value="1"/>
</dbReference>
<feature type="domain" description="Ketosynthase family 3 (KS3)" evidence="11">
    <location>
        <begin position="1837"/>
        <end position="2253"/>
    </location>
</feature>
<dbReference type="Pfam" id="PF02801">
    <property type="entry name" value="Ketoacyl-synt_C"/>
    <property type="match status" value="3"/>
</dbReference>
<dbReference type="GO" id="GO:0043041">
    <property type="term" value="P:amino acid activation for nonribosomal peptide biosynthetic process"/>
    <property type="evidence" value="ECO:0007669"/>
    <property type="project" value="UniProtKB-ARBA"/>
</dbReference>
<sequence>MAPGDGTAGGRAVGSRAVARDGGVRERVRAAVVRVLAELLPAGVAPDLGASLRAYGLDSMAAARLWLALQTEFSVDIPIDWVGRSADFAELVERVAGHLGSGAVGGVSRATGVVVRADDASAGEPFGLTPIQQAYVLGKQAELTPDAVGCHLYREFEVDDLDVDRLRDAWARLVAHHDMLRVVLTADGRQRVAEGSPEWTLEVHDLASTGAVEQERHVAEVRKRLSHKAYPVGAWPLFDVEVTVRGDGGGRVHLSLDAVITDGHGLALLLTQWAALYRDPDYVLPTSSVSVRDCLGALTAQEETPGYAADLDYWVELLRDLPDGPALGDAPGRDDVARRPIRDSLSAREWAAIRELAGAWDVSPTSLVLTLFAEVLARHGGQAPFSLVVTTNNRVRLPGEVANLVGPFTASALFLADATAGVRLDEAAARTHKQLWQAVQHSSVCGVAVQRELRARRAVRRQVSLPVVFTSMVDAIPDGADGGFAAQVDYAVSQTSGVALDHQMWQQNGELHLQWDVADAMVGPGVADAAFADLVNDLRELATTPRFEVRRLNELQQAYFVARAGEATAWDGCQVHTSFHLDGDLDIARLEAAALRVIGAYDVLRGAVSGDGRIRVRRDTASRWRVPVTEVSDVDQHGAIDAATRDAMVGAAFPLARWHHFDLRVTRSRAGATVHFAVDLLLADAVSIHLIARELLRVYLDPSAEPRPQAPYAEQRAAREHARLASDFLDWQRHWRERLADLPPGPEITTQPRASAGRRRTRLTGEIRDWAGFAQRCERHGVTADAVLLAVLGKALSVRFTDEFSVSVVRFPEAQQRFRPAELTSLSWVRRGPADRSVVAAAQAYQAELDADARADAVSGLAELRKIVNRERRTGTYAFPVVYTSMFRHEPLPTGARAGEWMTYTPDVSLDCIGELDADGFRFCWDVVEADFPDGAVAAMFAEFTRLVRALEDDDAAWTGGGDERHKILVEWNATARDFPCAGPIHLAFERHATLTPEAVALRWPGGTMTYGELNRQANAIAWRLKRRGVGPETVVGIGMRRGPEMIAAVLGILKADGLYLPVEPGLPAERAAVMLAEARCSIVLTTTDTARWPVAASIEVIEVDADTAEDAGSADTNPVPTASVDNRAYIIFTSGSTGKPKGVAVTHRPVHNLLNWCYRTFHFGPSDVGLCVTSLGFDLSVFDIFGMLGCGACLYIADAAQQRDPELLLDLLLTEPITFWNSAPTTLNQLAPLLAAKQGHPGTRDLRLVFLSGDYTPLSLPDELRPVFPNAEMISLGGATEATVWSNWFRIGEIEPAWRSIPYGKPIDNARYHVLDENLEPVPVGVEGDLYIGGVVLSLGYVNRPDLTAERFIDDPFHPGEKLYMTGDRASYFPDGNLCFLGRADNQVKIRGFRVELGEIEHRLRQHESVTEVVVLARDDGSGDRKLVAYVIPAGDTPPSVRELRVYAGQTLPEYMVPNFVGFVDTFPATANGKLDRDALPWPVTDRPKPEKQRTGPSHEQLISEIAAIFAERLGLPTVDPTTDLWDQGATSFTMVQVSNALHDRYGTRVPVSALLNDPTVASIARQLGPVEAVAAEPEPEPVDLFSPEQQKAFKSAKRNRRPVAPGERVVRLDDLAPPREHFAWRASRREFDAGPLPYAAFSRFLGLLRETSIDGRTRLLYPSAGDTYSVQVYLHIRPNAVEGVGEGVYYYDPAGHELRLITAKPKLDRSHHFFYNRPVYDASGFGVYLIGQTHGIEPLYQEESLRYLTLEAGYLGQVLLMGQAAAGVGLCPIGAVSLTEDFALDDGHVFLHGFLGGPAEHEPSGNGVRPPFESHSANPGGEPDESAGRGDRRDSGDVAVIGMAGRFPGADGLAEFWQNLRSGRRSTGPVPAGRRAALSPGGETGLTGGFLDAIDSFDALLFHTSPDEARTLDPQARLLLQTVWEALENAGHTADSLSRQSGRVGVFIGSMWQDYRQVGAEAWQRGAAATVSATASDIANRISYFFDFRGPSIAVDTSCSSSLAALHLAVESLRRGECDAAVVGAANLLAHPYHLRLLDDLGLVTTSGGQSAFDNTASGWAPGEGCGVIVLRPAAAAVAEHDVVRGIIEGTWIGHSGRSSRFGAPNADALAESMARALAEAGREPSEVDYVECAAAGASVADAAELEALGAVFADAPRPVPVGTVKPNIGHLEAASGLSQLIKVLLQLEHGQIAPTLAADERSALIAWHDLPVTLVDAPQPLRASAADGRVRAMVNAVGATGTYGHVLVRGPEPRVPQPGPAGRKYPVLLSAATAPALKAAARNLYEHLADRHASGAAPAVAEIAYTLQTGRAHLPHRLALTAADIPELLACLRGYLAGRPVEGMFTAEVDAALAAARVEPADKYDAVASWIEGYHVEWHRYWLPPSSRVSLPTYPFAAERHWLDAGLPEPEPPQVEPPVIEPVLPEDELPAVAPLPREVSEDTVAFVKRAYSEASGIPVARLHPRVPLEHYGLNSQLIAKVNALLQAEFSDVPRTLFFEHADLAGVAGALESLIEDGPEEDDDHKGGSEGDWPWQDAPGDIAVIGIAGRYPQADDLDTFWRNLLDGRDCVTPLPADRARPGWPTDLMWGGFLSDVDTFDPLLFSITPRDAELMDPQERLFLQIAWETLEDAGYTRARLAERHDSKVGVFAGVMYNEYPFFGVERTQAGTPADAGSAVAGIANRVSYFLDLTGPSLAVDTMCSSSLTALHLAVESLRRGECAVALAGGVNLSLHPNKFIQQDRLKMSSTDHRCRAFGKGGDGFVPAEGVGAVLLKPLAHAVADGDRVHAVIKGTAINHGGKTNGYMVPNPVAQGALVLDALRRAGVDPATIGYLEAHGTGTELGDPVEVNGLTRAFAGTTLAPGACAIGSVKSNIGHPEAAAGIAALTKVILQLRHRTLVPSLHADEPNPNIDWASSPFRVQTRAEAWQAARGADGTPLPRRAGVSSFGAGGANAHVVVEEFVAAPRQSTVGGPQLIVLSARDAEALRAVAGRLAGFLRDSDAPAAPVDYDALLGQLRRIANGEVPAALPGNGSTSPQDIGAYLIATYAGERTASGLPALADIAHTLQIGREPLRERLAVVARDHGHLLAELDRHLAGQPSAVVTGRTPGATAPPGALAAAGTTPPDEHELRGLADHWVGGGRVDWATLHASPARITGLPSYPFDRKRYWLPEPTSLTVPLHVPVWTPADFGARTFTGQAVVLHTAATAALARQVGDLLGARPVAEGQPIPEADGVLDLTDLDGAERPWEPRLAALRSLVSRARGRDLRILQVTRGLLGPAGPAPSLAGGVVAGFVRMLGAEYPRVAAAVLDVDELTAGTIAAEFSAESKGDVAVRGAVRLVPRLAPLTPAQASVSIDPARTYLVTGGTRGIGALVARHLVSRGARKIALAGLRPVAPDIADLEQAGAEVIVHTGPLTDRAALARFLDRARALGPIGGVVHCAGRGPAGRPSFVHKENDDLAAVLAPKVDGLRTLAELCAGDWPDFFVLFSSLSAVVPGLASGVLDYSAANAYLDLFADHQVRTGRPYFRSVNWPTWRAAGMGAAQPDGCASVGVDSLTDAEGLALLDVASASPHSRLVPARPLNAGVDIAALPAHAARTTQAEPVPERVPEPVTGPPSWLYALFSELLGIPVAELDPSALFEELGVESVMLAELMQRIEARLGRRLEPGTLLSHPTLNALSAALGADRAPTRQAPVTPQPGPAIPTGREIAVVGMACRFPDAPDTNAFWANLTAKRCSVSEVPASRWDKSALYPHASISKWGGFVEGIEDFDADYFGMTEEEATCLDPAIRLFLETTAAAMADAGYPEKELWGRDVGVFVGARMSNYRERTGARGGAAGMGTDQNFVAARVAHQFDFRGPNMVVDSACSSSLVGIQLACRSLLDGESEVAVAGGVDVLLDEQPYLEFSAAGALSPDGRCFTFDERANGFVPGEGCGVVLLKTLDRALADGDRVHAVIRAVAVNNDGHTMGLTTPNPSAQAKVVRRALARSGLSAREIGLVEAHGTGTMIGDPIEVRALTDVYRETTEDSGFCAIGSVKSNVGHLLSAAGMAGLLKVVLALKHRQLPPTLFCETPNPRFDFAASPFTPNTTLRPWDTDGVRAAGVSAFGLGGTNAHLIVAEHTGAPGREPLPAPVFHRKRHWIDRTAGTETAATVAKPPAAVPSPATVVPPPAAPVFGASILDLKFTPAHSRSEG</sequence>
<dbReference type="PANTHER" id="PTHR43775:SF37">
    <property type="entry name" value="SI:DKEY-61P9.11"/>
    <property type="match status" value="1"/>
</dbReference>
<dbReference type="InterPro" id="IPR013968">
    <property type="entry name" value="PKS_KR"/>
</dbReference>
<dbReference type="Gene3D" id="2.30.38.10">
    <property type="entry name" value="Luciferase, Domain 3"/>
    <property type="match status" value="1"/>
</dbReference>
<dbReference type="Pfam" id="PF00109">
    <property type="entry name" value="ketoacyl-synt"/>
    <property type="match status" value="3"/>
</dbReference>
<dbReference type="PROSITE" id="PS00606">
    <property type="entry name" value="KS3_1"/>
    <property type="match status" value="1"/>
</dbReference>
<dbReference type="Gene3D" id="3.40.50.720">
    <property type="entry name" value="NAD(P)-binding Rossmann-like Domain"/>
    <property type="match status" value="1"/>
</dbReference>
<dbReference type="SUPFAM" id="SSF56801">
    <property type="entry name" value="Acetyl-CoA synthetase-like"/>
    <property type="match status" value="1"/>
</dbReference>
<name>A0A1G6W7T6_9PSEU</name>
<dbReference type="GO" id="GO:0004312">
    <property type="term" value="F:fatty acid synthase activity"/>
    <property type="evidence" value="ECO:0007669"/>
    <property type="project" value="TreeGrafter"/>
</dbReference>
<comment type="pathway">
    <text evidence="3">Antibiotic biosynthesis.</text>
</comment>
<feature type="region of interest" description="Disordered" evidence="9">
    <location>
        <begin position="1479"/>
        <end position="1500"/>
    </location>
</feature>
<keyword evidence="13" id="KW-1185">Reference proteome</keyword>
<gene>
    <name evidence="12" type="ORF">SAMN05216174_11455</name>
</gene>
<dbReference type="InterPro" id="IPR009081">
    <property type="entry name" value="PP-bd_ACP"/>
</dbReference>
<evidence type="ECO:0000256" key="6">
    <source>
        <dbReference type="ARBA" id="ARBA00022553"/>
    </source>
</evidence>
<dbReference type="InterPro" id="IPR054514">
    <property type="entry name" value="RhiE-like_linker"/>
</dbReference>
<dbReference type="CDD" id="cd05930">
    <property type="entry name" value="A_NRPS"/>
    <property type="match status" value="1"/>
</dbReference>
<dbReference type="InterPro" id="IPR014031">
    <property type="entry name" value="Ketoacyl_synth_C"/>
</dbReference>
<dbReference type="PANTHER" id="PTHR43775">
    <property type="entry name" value="FATTY ACID SYNTHASE"/>
    <property type="match status" value="1"/>
</dbReference>
<dbReference type="NCBIfam" id="TIGR01733">
    <property type="entry name" value="AA-adenyl-dom"/>
    <property type="match status" value="1"/>
</dbReference>
<dbReference type="PROSITE" id="PS50075">
    <property type="entry name" value="CARRIER"/>
    <property type="match status" value="3"/>
</dbReference>
<dbReference type="EMBL" id="FMZZ01000014">
    <property type="protein sequence ID" value="SDD61868.1"/>
    <property type="molecule type" value="Genomic_DNA"/>
</dbReference>
<dbReference type="Pfam" id="PF00668">
    <property type="entry name" value="Condensation"/>
    <property type="match status" value="2"/>
</dbReference>
<evidence type="ECO:0000256" key="8">
    <source>
        <dbReference type="ARBA" id="ARBA00022737"/>
    </source>
</evidence>
<keyword evidence="6" id="KW-0597">Phosphoprotein</keyword>
<dbReference type="InterPro" id="IPR050091">
    <property type="entry name" value="PKS_NRPS_Biosynth_Enz"/>
</dbReference>
<dbReference type="InterPro" id="IPR000415">
    <property type="entry name" value="Nitroreductase-like"/>
</dbReference>
<dbReference type="PROSITE" id="PS00455">
    <property type="entry name" value="AMP_BINDING"/>
    <property type="match status" value="1"/>
</dbReference>
<dbReference type="Pfam" id="PF00881">
    <property type="entry name" value="Nitroreductase"/>
    <property type="match status" value="1"/>
</dbReference>
<dbReference type="GO" id="GO:0044550">
    <property type="term" value="P:secondary metabolite biosynthetic process"/>
    <property type="evidence" value="ECO:0007669"/>
    <property type="project" value="UniProtKB-ARBA"/>
</dbReference>
<dbReference type="InterPro" id="IPR020841">
    <property type="entry name" value="PKS_Beta-ketoAc_synthase_dom"/>
</dbReference>
<dbReference type="SUPFAM" id="SSF55469">
    <property type="entry name" value="FMN-dependent nitroreductase-like"/>
    <property type="match status" value="1"/>
</dbReference>
<dbReference type="GO" id="GO:0031177">
    <property type="term" value="F:phosphopantetheine binding"/>
    <property type="evidence" value="ECO:0007669"/>
    <property type="project" value="InterPro"/>
</dbReference>
<dbReference type="FunFam" id="3.30.559.10:FF:000023">
    <property type="entry name" value="Non-ribosomal peptide synthetase"/>
    <property type="match status" value="1"/>
</dbReference>
<protein>
    <submittedName>
        <fullName evidence="12">Amino acid adenylation domain-containing protein</fullName>
    </submittedName>
</protein>
<dbReference type="GO" id="GO:0005886">
    <property type="term" value="C:plasma membrane"/>
    <property type="evidence" value="ECO:0007669"/>
    <property type="project" value="TreeGrafter"/>
</dbReference>